<proteinExistence type="predicted"/>
<name>A0A7C5DUJ4_9BACT</name>
<reference evidence="1" key="1">
    <citation type="journal article" date="2020" name="mSystems">
        <title>Genome- and Community-Level Interaction Insights into Carbon Utilization and Element Cycling Functions of Hydrothermarchaeota in Hydrothermal Sediment.</title>
        <authorList>
            <person name="Zhou Z."/>
            <person name="Liu Y."/>
            <person name="Xu W."/>
            <person name="Pan J."/>
            <person name="Luo Z.H."/>
            <person name="Li M."/>
        </authorList>
    </citation>
    <scope>NUCLEOTIDE SEQUENCE [LARGE SCALE GENOMIC DNA]</scope>
    <source>
        <strain evidence="1">HyVt-80</strain>
    </source>
</reference>
<sequence>SDTPTEIEGKKLIDFKDYSKGIAELPPADVVELVYEDNFKLIARPSGTEPKIKFYLMAKGNTHKATMEKIKFLERYVERIVKQ</sequence>
<dbReference type="Proteomes" id="UP000886129">
    <property type="component" value="Unassembled WGS sequence"/>
</dbReference>
<dbReference type="InterPro" id="IPR036900">
    <property type="entry name" value="A-D-PHexomutase_C_sf"/>
</dbReference>
<protein>
    <submittedName>
        <fullName evidence="1">Phospho-sugar mutase</fullName>
    </submittedName>
</protein>
<dbReference type="EMBL" id="DRTH01000013">
    <property type="protein sequence ID" value="HHF08205.1"/>
    <property type="molecule type" value="Genomic_DNA"/>
</dbReference>
<evidence type="ECO:0000313" key="1">
    <source>
        <dbReference type="EMBL" id="HHF08205.1"/>
    </source>
</evidence>
<dbReference type="SUPFAM" id="SSF55957">
    <property type="entry name" value="Phosphoglucomutase, C-terminal domain"/>
    <property type="match status" value="1"/>
</dbReference>
<dbReference type="AlphaFoldDB" id="A0A7C5DUJ4"/>
<dbReference type="Gene3D" id="3.30.310.50">
    <property type="entry name" value="Alpha-D-phosphohexomutase, C-terminal domain"/>
    <property type="match status" value="1"/>
</dbReference>
<organism evidence="1">
    <name type="scientific">Kosmotoga arenicorallina</name>
    <dbReference type="NCBI Taxonomy" id="688066"/>
    <lineage>
        <taxon>Bacteria</taxon>
        <taxon>Thermotogati</taxon>
        <taxon>Thermotogota</taxon>
        <taxon>Thermotogae</taxon>
        <taxon>Kosmotogales</taxon>
        <taxon>Kosmotogaceae</taxon>
        <taxon>Kosmotoga</taxon>
    </lineage>
</organism>
<dbReference type="GO" id="GO:0016868">
    <property type="term" value="F:intramolecular phosphotransferase activity"/>
    <property type="evidence" value="ECO:0007669"/>
    <property type="project" value="InterPro"/>
</dbReference>
<comment type="caution">
    <text evidence="1">The sequence shown here is derived from an EMBL/GenBank/DDBJ whole genome shotgun (WGS) entry which is preliminary data.</text>
</comment>
<feature type="non-terminal residue" evidence="1">
    <location>
        <position position="1"/>
    </location>
</feature>
<accession>A0A7C5DUJ4</accession>
<gene>
    <name evidence="1" type="ORF">ENL26_00330</name>
</gene>